<evidence type="ECO:0000313" key="3">
    <source>
        <dbReference type="Proteomes" id="UP000502894"/>
    </source>
</evidence>
<dbReference type="InterPro" id="IPR023753">
    <property type="entry name" value="FAD/NAD-binding_dom"/>
</dbReference>
<dbReference type="AlphaFoldDB" id="A0A6F8T4P4"/>
<dbReference type="Pfam" id="PF07992">
    <property type="entry name" value="Pyr_redox_2"/>
    <property type="match status" value="1"/>
</dbReference>
<dbReference type="PANTHER" id="PTHR38688:SF1">
    <property type="entry name" value="FAD_NAD(P)-BINDING DOMAIN-CONTAINING PROTEIN"/>
    <property type="match status" value="1"/>
</dbReference>
<dbReference type="Proteomes" id="UP000502894">
    <property type="component" value="Chromosome"/>
</dbReference>
<organism evidence="2 3">
    <name type="scientific">Legionella antarctica</name>
    <dbReference type="NCBI Taxonomy" id="2708020"/>
    <lineage>
        <taxon>Bacteria</taxon>
        <taxon>Pseudomonadati</taxon>
        <taxon>Pseudomonadota</taxon>
        <taxon>Gammaproteobacteria</taxon>
        <taxon>Legionellales</taxon>
        <taxon>Legionellaceae</taxon>
        <taxon>Legionella</taxon>
    </lineage>
</organism>
<dbReference type="PRINTS" id="PR00411">
    <property type="entry name" value="PNDRDTASEI"/>
</dbReference>
<dbReference type="PRINTS" id="PR00368">
    <property type="entry name" value="FADPNR"/>
</dbReference>
<dbReference type="Gene3D" id="3.50.50.60">
    <property type="entry name" value="FAD/NAD(P)-binding domain"/>
    <property type="match status" value="1"/>
</dbReference>
<dbReference type="InterPro" id="IPR053275">
    <property type="entry name" value="Agnestin_monoxygenase"/>
</dbReference>
<keyword evidence="3" id="KW-1185">Reference proteome</keyword>
<feature type="domain" description="FAD/NAD(P)-binding" evidence="1">
    <location>
        <begin position="10"/>
        <end position="229"/>
    </location>
</feature>
<accession>A0A6F8T4P4</accession>
<protein>
    <submittedName>
        <fullName evidence="2">Pyridine nucleotide-disulfide oxidoreductase</fullName>
    </submittedName>
</protein>
<dbReference type="InterPro" id="IPR036188">
    <property type="entry name" value="FAD/NAD-bd_sf"/>
</dbReference>
<evidence type="ECO:0000259" key="1">
    <source>
        <dbReference type="Pfam" id="PF07992"/>
    </source>
</evidence>
<sequence length="351" mass="39560">MNQKNKKTFQWAIVGAGPAGIAAAGKLLDNGINPDTILWIDPCFKVGDLGQFWPNVSSNTKVKLFNDFLLSPSSFSYKNQAQNFQLNELTPEDTCTLKYVVEPLQWVSDHLIEKVEIQKTIITTMHLSERTWFLCSDSHTFKARNVILATGASPSTLNYPGVEVIPFDLAIDEEKLSHIVNKDETYAVFGSSHSAIIIVRHLVDLGVKKIINFYRSPCRYAIEMGDWILFDNTGLKGQTADWARENIDGILPANLVRYNTSKPNISRYLPECNKVIYAVGFEKRQNIVIGDYEDTKHNPHVGIIGPGLFGLGIAYPELRTDPLGSVESQVGLWKFMVYLNKVMPVWFEYHT</sequence>
<dbReference type="GO" id="GO:0016491">
    <property type="term" value="F:oxidoreductase activity"/>
    <property type="evidence" value="ECO:0007669"/>
    <property type="project" value="InterPro"/>
</dbReference>
<dbReference type="PANTHER" id="PTHR38688">
    <property type="entry name" value="PYR_REDOX_2 DOMAIN-CONTAINING PROTEIN"/>
    <property type="match status" value="1"/>
</dbReference>
<dbReference type="KEGG" id="lant:TUM19329_17800"/>
<gene>
    <name evidence="2" type="ORF">TUM19329_17800</name>
</gene>
<name>A0A6F8T4P4_9GAMM</name>
<dbReference type="SUPFAM" id="SSF51971">
    <property type="entry name" value="Nucleotide-binding domain"/>
    <property type="match status" value="1"/>
</dbReference>
<evidence type="ECO:0000313" key="2">
    <source>
        <dbReference type="EMBL" id="BCA95419.1"/>
    </source>
</evidence>
<dbReference type="EMBL" id="AP022839">
    <property type="protein sequence ID" value="BCA95419.1"/>
    <property type="molecule type" value="Genomic_DNA"/>
</dbReference>
<reference evidence="2" key="1">
    <citation type="journal article" date="2020" name="Microbiol. Resour. Announc.">
        <title>Complete Genome Sequence of Novel Psychrotolerant Legionella Strain TUM19329, Isolated from Antarctic Lake Sediment.</title>
        <authorList>
            <person name="Shimada S."/>
            <person name="Nakai R."/>
            <person name="Aoki K."/>
            <person name="Shimoeda N."/>
            <person name="Ohno G."/>
            <person name="Miyazaki Y."/>
            <person name="Kudoh S."/>
            <person name="Imura S."/>
            <person name="Watanabe K."/>
            <person name="Ishii Y."/>
            <person name="Tateda K."/>
        </authorList>
    </citation>
    <scope>NUCLEOTIDE SEQUENCE [LARGE SCALE GENOMIC DNA]</scope>
    <source>
        <strain evidence="2">TUM19329</strain>
    </source>
</reference>
<dbReference type="RefSeq" id="WP_173237027.1">
    <property type="nucleotide sequence ID" value="NZ_AP022839.1"/>
</dbReference>
<proteinExistence type="predicted"/>